<dbReference type="RefSeq" id="WP_350342750.1">
    <property type="nucleotide sequence ID" value="NZ_CP158367.1"/>
</dbReference>
<proteinExistence type="inferred from homology"/>
<dbReference type="InterPro" id="IPR023603">
    <property type="entry name" value="Low_specificity_L-TA-like"/>
</dbReference>
<dbReference type="CDD" id="cd06502">
    <property type="entry name" value="TA_like"/>
    <property type="match status" value="1"/>
</dbReference>
<evidence type="ECO:0000256" key="4">
    <source>
        <dbReference type="ARBA" id="ARBA00023239"/>
    </source>
</evidence>
<dbReference type="EMBL" id="CP158367">
    <property type="protein sequence ID" value="XBX73989.1"/>
    <property type="molecule type" value="Genomic_DNA"/>
</dbReference>
<keyword evidence="3" id="KW-0663">Pyridoxal phosphate</keyword>
<dbReference type="GO" id="GO:0006545">
    <property type="term" value="P:glycine biosynthetic process"/>
    <property type="evidence" value="ECO:0007669"/>
    <property type="project" value="TreeGrafter"/>
</dbReference>
<dbReference type="GO" id="GO:0008732">
    <property type="term" value="F:L-allo-threonine aldolase activity"/>
    <property type="evidence" value="ECO:0007669"/>
    <property type="project" value="TreeGrafter"/>
</dbReference>
<dbReference type="PIRSF" id="PIRSF017617">
    <property type="entry name" value="Thr_aldolase"/>
    <property type="match status" value="1"/>
</dbReference>
<name>A0AAU7VIX4_9FIRM</name>
<dbReference type="PANTHER" id="PTHR48097:SF9">
    <property type="entry name" value="L-THREONINE ALDOLASE"/>
    <property type="match status" value="1"/>
</dbReference>
<evidence type="ECO:0000259" key="6">
    <source>
        <dbReference type="Pfam" id="PF01212"/>
    </source>
</evidence>
<dbReference type="InterPro" id="IPR015424">
    <property type="entry name" value="PyrdxlP-dep_Trfase"/>
</dbReference>
<reference evidence="7" key="2">
    <citation type="submission" date="2024-06" db="EMBL/GenBank/DDBJ databases">
        <authorList>
            <person name="Petrova K.O."/>
            <person name="Toshchakov S.V."/>
            <person name="Boltjanskaja Y.V."/>
            <person name="Kevbrin V."/>
        </authorList>
    </citation>
    <scope>NUCLEOTIDE SEQUENCE</scope>
    <source>
        <strain evidence="7">Z-910T</strain>
    </source>
</reference>
<accession>A0AAU7VIX4</accession>
<protein>
    <submittedName>
        <fullName evidence="7">Low-specificity L-threonine aldolase</fullName>
        <ecNumber evidence="7">4.1.2.48</ecNumber>
    </submittedName>
</protein>
<evidence type="ECO:0000256" key="1">
    <source>
        <dbReference type="ARBA" id="ARBA00001933"/>
    </source>
</evidence>
<evidence type="ECO:0000256" key="5">
    <source>
        <dbReference type="PIRSR" id="PIRSR017617-1"/>
    </source>
</evidence>
<feature type="modified residue" description="N6-(pyridoxal phosphate)lysine" evidence="5">
    <location>
        <position position="199"/>
    </location>
</feature>
<dbReference type="SUPFAM" id="SSF53383">
    <property type="entry name" value="PLP-dependent transferases"/>
    <property type="match status" value="1"/>
</dbReference>
<comment type="similarity">
    <text evidence="2">Belongs to the threonine aldolase family.</text>
</comment>
<dbReference type="NCBIfam" id="NF041359">
    <property type="entry name" value="GntG_guanitoxin"/>
    <property type="match status" value="1"/>
</dbReference>
<comment type="cofactor">
    <cofactor evidence="1">
        <name>pyridoxal 5'-phosphate</name>
        <dbReference type="ChEBI" id="CHEBI:597326"/>
    </cofactor>
</comment>
<keyword evidence="4 7" id="KW-0456">Lyase</keyword>
<gene>
    <name evidence="7" type="primary">ltaE</name>
    <name evidence="7" type="ORF">PRVXT_002008</name>
</gene>
<dbReference type="Gene3D" id="3.40.640.10">
    <property type="entry name" value="Type I PLP-dependent aspartate aminotransferase-like (Major domain)"/>
    <property type="match status" value="1"/>
</dbReference>
<evidence type="ECO:0000256" key="2">
    <source>
        <dbReference type="ARBA" id="ARBA00006966"/>
    </source>
</evidence>
<dbReference type="FunFam" id="3.40.640.10:FF:000030">
    <property type="entry name" value="Low-specificity L-threonine aldolase"/>
    <property type="match status" value="1"/>
</dbReference>
<dbReference type="Gene3D" id="3.90.1150.10">
    <property type="entry name" value="Aspartate Aminotransferase, domain 1"/>
    <property type="match status" value="1"/>
</dbReference>
<dbReference type="GO" id="GO:0006567">
    <property type="term" value="P:L-threonine catabolic process"/>
    <property type="evidence" value="ECO:0007669"/>
    <property type="project" value="TreeGrafter"/>
</dbReference>
<dbReference type="EC" id="4.1.2.48" evidence="7"/>
<reference evidence="7" key="1">
    <citation type="journal article" date="2013" name="Extremophiles">
        <title>Proteinivorax tanatarense gen. nov., sp. nov., an anaerobic, haloalkaliphilic, proteolytic bacterium isolated from a decaying algal bloom, and proposal of Proteinivoraceae fam. nov.</title>
        <authorList>
            <person name="Kevbrin V."/>
            <person name="Boltyanskaya Y."/>
            <person name="Zhilina T."/>
            <person name="Kolganova T."/>
            <person name="Lavrentjeva E."/>
            <person name="Kuznetsov B."/>
        </authorList>
    </citation>
    <scope>NUCLEOTIDE SEQUENCE</scope>
    <source>
        <strain evidence="7">Z-910T</strain>
    </source>
</reference>
<feature type="domain" description="Aromatic amino acid beta-eliminating lyase/threonine aldolase" evidence="6">
    <location>
        <begin position="3"/>
        <end position="270"/>
    </location>
</feature>
<dbReference type="PANTHER" id="PTHR48097">
    <property type="entry name" value="L-THREONINE ALDOLASE-RELATED"/>
    <property type="match status" value="1"/>
</dbReference>
<dbReference type="NCBIfam" id="NF007825">
    <property type="entry name" value="PRK10534.1"/>
    <property type="match status" value="1"/>
</dbReference>
<organism evidence="7">
    <name type="scientific">Proteinivorax tanatarense</name>
    <dbReference type="NCBI Taxonomy" id="1260629"/>
    <lineage>
        <taxon>Bacteria</taxon>
        <taxon>Bacillati</taxon>
        <taxon>Bacillota</taxon>
        <taxon>Clostridia</taxon>
        <taxon>Eubacteriales</taxon>
        <taxon>Proteinivoracaceae</taxon>
        <taxon>Proteinivorax</taxon>
    </lineage>
</organism>
<dbReference type="InterPro" id="IPR015422">
    <property type="entry name" value="PyrdxlP-dep_Trfase_small"/>
</dbReference>
<dbReference type="AlphaFoldDB" id="A0AAU7VIX4"/>
<dbReference type="Pfam" id="PF01212">
    <property type="entry name" value="Beta_elim_lyase"/>
    <property type="match status" value="1"/>
</dbReference>
<dbReference type="InterPro" id="IPR015421">
    <property type="entry name" value="PyrdxlP-dep_Trfase_major"/>
</dbReference>
<evidence type="ECO:0000313" key="7">
    <source>
        <dbReference type="EMBL" id="XBX73989.1"/>
    </source>
</evidence>
<dbReference type="GO" id="GO:0005829">
    <property type="term" value="C:cytosol"/>
    <property type="evidence" value="ECO:0007669"/>
    <property type="project" value="TreeGrafter"/>
</dbReference>
<evidence type="ECO:0000256" key="3">
    <source>
        <dbReference type="ARBA" id="ARBA00022898"/>
    </source>
</evidence>
<sequence>MIELRSDTFTVATAEMRKAMAEAKVGDDVYGEDPTVNLLQQKVAKVFGKEKSLFVPTGTMGNLLAVLSVCDRGDEIITESNMHIFKYEVANIAALASVQIHPLSGVDGKIPLDYIKNAIREDNIHFPKTKMIALENTHNMAGGKVLDKPYIDAVAKLAKKNSLHLHIDGARIFNAQVSLGIPMHKLVENVDSVMVCLSKGLGAPVGSMLVGNDELIAKALKYRKMLGGGMRQWGHSAAAGLMALKEGPENLLKDHQHCKMIGESLSIQPWIKSVDYSTNICRFVVEKEISNKLIRYMEDNKVKIQRTGNFFRIVTHLNITKNDVEKVIKVINDFSKA</sequence>
<dbReference type="InterPro" id="IPR001597">
    <property type="entry name" value="ArAA_b-elim_lyase/Thr_aldolase"/>
</dbReference>